<dbReference type="RefSeq" id="WP_092841062.1">
    <property type="nucleotide sequence ID" value="NZ_FOVP01000019.1"/>
</dbReference>
<dbReference type="Proteomes" id="UP000198599">
    <property type="component" value="Unassembled WGS sequence"/>
</dbReference>
<protein>
    <submittedName>
        <fullName evidence="2">PEP-CTERM protein-sorting domain-containing protein</fullName>
    </submittedName>
</protein>
<evidence type="ECO:0000313" key="3">
    <source>
        <dbReference type="Proteomes" id="UP000198599"/>
    </source>
</evidence>
<accession>A0A1I5FAX7</accession>
<evidence type="ECO:0000256" key="1">
    <source>
        <dbReference type="SAM" id="Phobius"/>
    </source>
</evidence>
<reference evidence="3" key="1">
    <citation type="submission" date="2016-10" db="EMBL/GenBank/DDBJ databases">
        <authorList>
            <person name="Varghese N."/>
            <person name="Submissions S."/>
        </authorList>
    </citation>
    <scope>NUCLEOTIDE SEQUENCE [LARGE SCALE GENOMIC DNA]</scope>
    <source>
        <strain evidence="3">DSM 28463</strain>
    </source>
</reference>
<keyword evidence="1" id="KW-0472">Membrane</keyword>
<gene>
    <name evidence="2" type="ORF">SAMN04487859_11927</name>
</gene>
<keyword evidence="1" id="KW-0812">Transmembrane</keyword>
<keyword evidence="1" id="KW-1133">Transmembrane helix</keyword>
<dbReference type="STRING" id="1005928.SAMN04487859_11927"/>
<dbReference type="EMBL" id="FOVP01000019">
    <property type="protein sequence ID" value="SFO20905.1"/>
    <property type="molecule type" value="Genomic_DNA"/>
</dbReference>
<feature type="transmembrane region" description="Helical" evidence="1">
    <location>
        <begin position="28"/>
        <end position="50"/>
    </location>
</feature>
<sequence length="55" mass="5990">MIVIFGAILGAVTGALLARRRKGKLADILQYGFVYALMFALVGLFVTLIIHRNAL</sequence>
<proteinExistence type="predicted"/>
<keyword evidence="3" id="KW-1185">Reference proteome</keyword>
<evidence type="ECO:0000313" key="2">
    <source>
        <dbReference type="EMBL" id="SFO20905.1"/>
    </source>
</evidence>
<name>A0A1I5FAX7_9RHOB</name>
<dbReference type="AlphaFoldDB" id="A0A1I5FAX7"/>
<organism evidence="2 3">
    <name type="scientific">Roseovarius lutimaris</name>
    <dbReference type="NCBI Taxonomy" id="1005928"/>
    <lineage>
        <taxon>Bacteria</taxon>
        <taxon>Pseudomonadati</taxon>
        <taxon>Pseudomonadota</taxon>
        <taxon>Alphaproteobacteria</taxon>
        <taxon>Rhodobacterales</taxon>
        <taxon>Roseobacteraceae</taxon>
        <taxon>Roseovarius</taxon>
    </lineage>
</organism>